<dbReference type="RefSeq" id="WP_190293331.1">
    <property type="nucleotide sequence ID" value="NZ_JABFCZ010000024.1"/>
</dbReference>
<dbReference type="InterPro" id="IPR000073">
    <property type="entry name" value="AB_hydrolase_1"/>
</dbReference>
<organism evidence="2 3">
    <name type="scientific">Roseibium aggregatum</name>
    <dbReference type="NCBI Taxonomy" id="187304"/>
    <lineage>
        <taxon>Bacteria</taxon>
        <taxon>Pseudomonadati</taxon>
        <taxon>Pseudomonadota</taxon>
        <taxon>Alphaproteobacteria</taxon>
        <taxon>Hyphomicrobiales</taxon>
        <taxon>Stappiaceae</taxon>
        <taxon>Roseibium</taxon>
    </lineage>
</organism>
<dbReference type="PANTHER" id="PTHR43689">
    <property type="entry name" value="HYDROLASE"/>
    <property type="match status" value="1"/>
</dbReference>
<sequence length="275" mass="30393">MPEFEWRDGVATTITVNGKSLEAVCYGPSPDQAPTIVLLHEGLGCVALWREFPKKLVEATGFGVFAWSRGGYGQSDTVDLPRPLDYMTREAVHVLPGVLDTIGFKHGILVGHSDGASIAAIYAGSVEDHRVRGLVLMAPHFFTEEGGLKSIAEAKEAYETGDLRFRLAKYHKDVDNAFRGWNDAWLDPGFKSWNIAEAIDYLRIPVLAIQGADDQYGTLAQIEEIENRIYSPVDVEILADCKHSPFLEQPEKTLAAISEFCARLERIETAEVEIA</sequence>
<dbReference type="GO" id="GO:0016787">
    <property type="term" value="F:hydrolase activity"/>
    <property type="evidence" value="ECO:0007669"/>
    <property type="project" value="UniProtKB-KW"/>
</dbReference>
<protein>
    <submittedName>
        <fullName evidence="2">Alpha/beta hydrolase</fullName>
    </submittedName>
</protein>
<dbReference type="Pfam" id="PF12697">
    <property type="entry name" value="Abhydrolase_6"/>
    <property type="match status" value="1"/>
</dbReference>
<dbReference type="AlphaFoldDB" id="A0A926NYC5"/>
<gene>
    <name evidence="2" type="ORF">HK439_20460</name>
</gene>
<name>A0A926NYC5_9HYPH</name>
<accession>A0A926NYC5</accession>
<evidence type="ECO:0000259" key="1">
    <source>
        <dbReference type="Pfam" id="PF12697"/>
    </source>
</evidence>
<dbReference type="EMBL" id="JABFCZ010000024">
    <property type="protein sequence ID" value="MBD1548644.1"/>
    <property type="molecule type" value="Genomic_DNA"/>
</dbReference>
<dbReference type="Gene3D" id="3.40.50.1820">
    <property type="entry name" value="alpha/beta hydrolase"/>
    <property type="match status" value="1"/>
</dbReference>
<reference evidence="2" key="1">
    <citation type="submission" date="2020-05" db="EMBL/GenBank/DDBJ databases">
        <title>Identification of trans-AT polyketide cluster in two marine bacteria, producers of a novel glutaramide-containing polyketide sesbanimide D and analogs.</title>
        <authorList>
            <person name="Kacar D."/>
            <person name="Rodriguez P."/>
            <person name="Canedo L."/>
            <person name="Gonzalez E."/>
            <person name="Galan B."/>
            <person name="De La Calle F."/>
            <person name="Garcia J.L."/>
        </authorList>
    </citation>
    <scope>NUCLEOTIDE SEQUENCE</scope>
    <source>
        <strain evidence="2">PHM038</strain>
    </source>
</reference>
<evidence type="ECO:0000313" key="3">
    <source>
        <dbReference type="Proteomes" id="UP000598467"/>
    </source>
</evidence>
<dbReference type="PANTHER" id="PTHR43689:SF8">
    <property type="entry name" value="ALPHA_BETA-HYDROLASES SUPERFAMILY PROTEIN"/>
    <property type="match status" value="1"/>
</dbReference>
<proteinExistence type="predicted"/>
<dbReference type="SUPFAM" id="SSF53474">
    <property type="entry name" value="alpha/beta-Hydrolases"/>
    <property type="match status" value="1"/>
</dbReference>
<feature type="domain" description="AB hydrolase-1" evidence="1">
    <location>
        <begin position="36"/>
        <end position="255"/>
    </location>
</feature>
<comment type="caution">
    <text evidence="2">The sequence shown here is derived from an EMBL/GenBank/DDBJ whole genome shotgun (WGS) entry which is preliminary data.</text>
</comment>
<evidence type="ECO:0000313" key="2">
    <source>
        <dbReference type="EMBL" id="MBD1548644.1"/>
    </source>
</evidence>
<keyword evidence="2" id="KW-0378">Hydrolase</keyword>
<dbReference type="Proteomes" id="UP000598467">
    <property type="component" value="Unassembled WGS sequence"/>
</dbReference>
<dbReference type="InterPro" id="IPR029058">
    <property type="entry name" value="AB_hydrolase_fold"/>
</dbReference>